<evidence type="ECO:0000256" key="1">
    <source>
        <dbReference type="ARBA" id="ARBA00022741"/>
    </source>
</evidence>
<dbReference type="AlphaFoldDB" id="A0A3M0FW59"/>
<dbReference type="Gene3D" id="2.40.100.10">
    <property type="entry name" value="Cyclophilin-like"/>
    <property type="match status" value="1"/>
</dbReference>
<evidence type="ECO:0000256" key="3">
    <source>
        <dbReference type="ARBA" id="ARBA00022840"/>
    </source>
</evidence>
<dbReference type="PANTHER" id="PTHR34698">
    <property type="entry name" value="5-OXOPROLINASE SUBUNIT B"/>
    <property type="match status" value="1"/>
</dbReference>
<dbReference type="EC" id="3.5.2.9" evidence="5"/>
<dbReference type="GO" id="GO:0005524">
    <property type="term" value="F:ATP binding"/>
    <property type="evidence" value="ECO:0007669"/>
    <property type="project" value="UniProtKB-KW"/>
</dbReference>
<dbReference type="InterPro" id="IPR010016">
    <property type="entry name" value="PxpB"/>
</dbReference>
<evidence type="ECO:0000313" key="5">
    <source>
        <dbReference type="EMBL" id="RMB56921.1"/>
    </source>
</evidence>
<reference evidence="5 6" key="1">
    <citation type="submission" date="2018-10" db="EMBL/GenBank/DDBJ databases">
        <title>Dokdonia luteus sp. nov., isolated from sea water.</title>
        <authorList>
            <person name="Zhou L.Y."/>
            <person name="Du Z.J."/>
        </authorList>
    </citation>
    <scope>NUCLEOTIDE SEQUENCE [LARGE SCALE GENOMIC DNA]</scope>
    <source>
        <strain evidence="5 6">SH27</strain>
    </source>
</reference>
<keyword evidence="6" id="KW-1185">Reference proteome</keyword>
<organism evidence="5 6">
    <name type="scientific">Dokdonia sinensis</name>
    <dbReference type="NCBI Taxonomy" id="2479847"/>
    <lineage>
        <taxon>Bacteria</taxon>
        <taxon>Pseudomonadati</taxon>
        <taxon>Bacteroidota</taxon>
        <taxon>Flavobacteriia</taxon>
        <taxon>Flavobacteriales</taxon>
        <taxon>Flavobacteriaceae</taxon>
        <taxon>Dokdonia</taxon>
    </lineage>
</organism>
<dbReference type="Proteomes" id="UP000281985">
    <property type="component" value="Unassembled WGS sequence"/>
</dbReference>
<sequence length="264" mass="29952">MCARRQSSSPIYSGKIDHSLKKVKYQNLLMTASVPKIRPLGDTGTLLQWEETPSEQLLHYMIAVKKHLSEQLQCEVVHTYTELLLKKPSPTVTASEIKKLLETVEVETTVRRKLFTIPVCYGRGYGEDLEALALMKQLSVKEFIAMHTAPEYLIYFIGFLPGFLYLDGLHERLVTPRKATPRLKVTSGSVAIGGNHTGIYPQESPGGWHIIGRTPIDLFDVRRQEPSPFKAGDKIRFEAISITTFQKIKRQVENGIYNYNVKVF</sequence>
<keyword evidence="2 5" id="KW-0378">Hydrolase</keyword>
<keyword evidence="1" id="KW-0547">Nucleotide-binding</keyword>
<proteinExistence type="predicted"/>
<dbReference type="NCBIfam" id="TIGR00370">
    <property type="entry name" value="5-oxoprolinase subunit PxpB"/>
    <property type="match status" value="1"/>
</dbReference>
<gene>
    <name evidence="5" type="primary">pxpB</name>
    <name evidence="5" type="ORF">EAX61_12725</name>
</gene>
<dbReference type="GO" id="GO:0017168">
    <property type="term" value="F:5-oxoprolinase (ATP-hydrolyzing) activity"/>
    <property type="evidence" value="ECO:0007669"/>
    <property type="project" value="UniProtKB-EC"/>
</dbReference>
<dbReference type="Pfam" id="PF02682">
    <property type="entry name" value="CT_C_D"/>
    <property type="match status" value="1"/>
</dbReference>
<dbReference type="EMBL" id="REFV01000013">
    <property type="protein sequence ID" value="RMB56921.1"/>
    <property type="molecule type" value="Genomic_DNA"/>
</dbReference>
<evidence type="ECO:0000256" key="2">
    <source>
        <dbReference type="ARBA" id="ARBA00022801"/>
    </source>
</evidence>
<keyword evidence="3" id="KW-0067">ATP-binding</keyword>
<dbReference type="SMART" id="SM00796">
    <property type="entry name" value="AHS1"/>
    <property type="match status" value="1"/>
</dbReference>
<dbReference type="SUPFAM" id="SSF160467">
    <property type="entry name" value="PH0987 N-terminal domain-like"/>
    <property type="match status" value="1"/>
</dbReference>
<dbReference type="PANTHER" id="PTHR34698:SF2">
    <property type="entry name" value="5-OXOPROLINASE SUBUNIT B"/>
    <property type="match status" value="1"/>
</dbReference>
<dbReference type="InterPro" id="IPR003833">
    <property type="entry name" value="CT_C_D"/>
</dbReference>
<dbReference type="InterPro" id="IPR029000">
    <property type="entry name" value="Cyclophilin-like_dom_sf"/>
</dbReference>
<evidence type="ECO:0000313" key="6">
    <source>
        <dbReference type="Proteomes" id="UP000281985"/>
    </source>
</evidence>
<name>A0A3M0FW59_9FLAO</name>
<protein>
    <submittedName>
        <fullName evidence="5">5-oxoprolinase subunit PxpB</fullName>
        <ecNumber evidence="5">3.5.2.9</ecNumber>
    </submittedName>
</protein>
<comment type="caution">
    <text evidence="5">The sequence shown here is derived from an EMBL/GenBank/DDBJ whole genome shotgun (WGS) entry which is preliminary data.</text>
</comment>
<dbReference type="SUPFAM" id="SSF50891">
    <property type="entry name" value="Cyclophilin-like"/>
    <property type="match status" value="1"/>
</dbReference>
<evidence type="ECO:0000259" key="4">
    <source>
        <dbReference type="SMART" id="SM00796"/>
    </source>
</evidence>
<feature type="domain" description="Carboxyltransferase" evidence="4">
    <location>
        <begin position="35"/>
        <end position="229"/>
    </location>
</feature>
<accession>A0A3M0FW59</accession>